<keyword evidence="11" id="KW-1185">Reference proteome</keyword>
<accession>A0A410Q9F1</accession>
<name>A0A410Q9F1_9FIRM</name>
<feature type="transmembrane region" description="Helical" evidence="8">
    <location>
        <begin position="361"/>
        <end position="381"/>
    </location>
</feature>
<keyword evidence="3 8" id="KW-0812">Transmembrane</keyword>
<dbReference type="KEGG" id="spoa:EQM13_03060"/>
<dbReference type="OrthoDB" id="9804143at2"/>
<feature type="transmembrane region" description="Helical" evidence="8">
    <location>
        <begin position="493"/>
        <end position="514"/>
    </location>
</feature>
<dbReference type="GO" id="GO:0009252">
    <property type="term" value="P:peptidoglycan biosynthetic process"/>
    <property type="evidence" value="ECO:0007669"/>
    <property type="project" value="UniProtKB-UniRule"/>
</dbReference>
<dbReference type="PANTHER" id="PTHR47019">
    <property type="entry name" value="LIPID II FLIPPASE MURJ"/>
    <property type="match status" value="1"/>
</dbReference>
<comment type="pathway">
    <text evidence="8">Cell wall biogenesis; peptidoglycan biosynthesis.</text>
</comment>
<feature type="transmembrane region" description="Helical" evidence="8">
    <location>
        <begin position="60"/>
        <end position="83"/>
    </location>
</feature>
<feature type="transmembrane region" description="Helical" evidence="8">
    <location>
        <begin position="453"/>
        <end position="473"/>
    </location>
</feature>
<feature type="transmembrane region" description="Helical" evidence="8">
    <location>
        <begin position="393"/>
        <end position="414"/>
    </location>
</feature>
<keyword evidence="5 8" id="KW-0573">Peptidoglycan synthesis</keyword>
<dbReference type="HAMAP" id="MF_02078">
    <property type="entry name" value="MurJ_MviN"/>
    <property type="match status" value="1"/>
</dbReference>
<sequence length="526" mass="58025">MLWPFNIGSGVKKVRGTKKAAKSAAIIAIFTLVSKFLGFIREMIVASKFGSGWETDTYVVSMTATVIIMSIVGDALDTTLIPIFSEIEGKMGRKEKLKYMNNVVNVIFFITIILAVVGYFLSPLTISILAKGFKGEQFDLAVKLNRIGVPIIIFLGLNYVYSGFLQSDEKFFAPAANGIPFNIIYIIFLFLFSYKFGMEGLMATGIIAIFVQWLVLVPSTKRSGYKWSFQFDLKDKYLYKSIILTIPVLIGSSIDQINTIVNKTLASSLRAGSISALNYASRVSDIFVSAFAVAIATAVFPMLSNAFNNGKMKEVKEIMAEGINIIIIITVPSTIGIIIFAQPAVKLFFQRGAFGERATLMTSQALVCYSFGLLGLSLRTMATRVYYSLQDMITPMINGMVSVGLNIILNLILIKYMAHSGLALSASISATVTSILLFFQLRRKIGRIGLTRYFTCFVKVFLASVIMGVASWGVYSGLGKFVSDTTMSQFLRLFLSVGMAIIVYMILCTVLKVSEMKTLINRLKNR</sequence>
<feature type="transmembrane region" description="Helical" evidence="8">
    <location>
        <begin position="237"/>
        <end position="254"/>
    </location>
</feature>
<feature type="transmembrane region" description="Helical" evidence="8">
    <location>
        <begin position="319"/>
        <end position="341"/>
    </location>
</feature>
<keyword evidence="4 8" id="KW-0133">Cell shape</keyword>
<evidence type="ECO:0000256" key="2">
    <source>
        <dbReference type="ARBA" id="ARBA00022475"/>
    </source>
</evidence>
<dbReference type="InterPro" id="IPR004268">
    <property type="entry name" value="MurJ"/>
</dbReference>
<evidence type="ECO:0000256" key="9">
    <source>
        <dbReference type="PIRNR" id="PIRNR002869"/>
    </source>
</evidence>
<feature type="transmembrane region" description="Helical" evidence="8">
    <location>
        <begin position="103"/>
        <end position="126"/>
    </location>
</feature>
<feature type="transmembrane region" description="Helical" evidence="8">
    <location>
        <begin position="200"/>
        <end position="217"/>
    </location>
</feature>
<dbReference type="GO" id="GO:0071555">
    <property type="term" value="P:cell wall organization"/>
    <property type="evidence" value="ECO:0007669"/>
    <property type="project" value="UniProtKB-UniRule"/>
</dbReference>
<dbReference type="Pfam" id="PF03023">
    <property type="entry name" value="MurJ"/>
    <property type="match status" value="1"/>
</dbReference>
<dbReference type="InterPro" id="IPR051050">
    <property type="entry name" value="Lipid_II_flippase_MurJ/MviN"/>
</dbReference>
<feature type="transmembrane region" description="Helical" evidence="8">
    <location>
        <begin position="420"/>
        <end position="441"/>
    </location>
</feature>
<dbReference type="PRINTS" id="PR01806">
    <property type="entry name" value="VIRFACTRMVIN"/>
</dbReference>
<feature type="transmembrane region" description="Helical" evidence="8">
    <location>
        <begin position="286"/>
        <end position="307"/>
    </location>
</feature>
<keyword evidence="7 8" id="KW-0472">Membrane</keyword>
<dbReference type="NCBIfam" id="TIGR01695">
    <property type="entry name" value="murJ_mviN"/>
    <property type="match status" value="1"/>
</dbReference>
<proteinExistence type="inferred from homology"/>
<protein>
    <recommendedName>
        <fullName evidence="8">Probable lipid II flippase MurJ</fullName>
    </recommendedName>
</protein>
<evidence type="ECO:0000256" key="7">
    <source>
        <dbReference type="ARBA" id="ARBA00023136"/>
    </source>
</evidence>
<dbReference type="Proteomes" id="UP000287969">
    <property type="component" value="Chromosome"/>
</dbReference>
<comment type="function">
    <text evidence="8 9">Involved in peptidoglycan biosynthesis. Transports lipid-linked peptidoglycan precursors from the inner to the outer leaflet of the cytoplasmic membrane.</text>
</comment>
<reference evidence="11" key="1">
    <citation type="submission" date="2019-01" db="EMBL/GenBank/DDBJ databases">
        <title>Draft genomes of a novel of Sporanaerobacter strains.</title>
        <authorList>
            <person name="Ma S."/>
        </authorList>
    </citation>
    <scope>NUCLEOTIDE SEQUENCE [LARGE SCALE GENOMIC DNA]</scope>
    <source>
        <strain evidence="11">NJN-17</strain>
    </source>
</reference>
<keyword evidence="6 8" id="KW-1133">Transmembrane helix</keyword>
<dbReference type="CDD" id="cd13123">
    <property type="entry name" value="MATE_MurJ_like"/>
    <property type="match status" value="1"/>
</dbReference>
<evidence type="ECO:0000256" key="1">
    <source>
        <dbReference type="ARBA" id="ARBA00004651"/>
    </source>
</evidence>
<evidence type="ECO:0000256" key="3">
    <source>
        <dbReference type="ARBA" id="ARBA00022692"/>
    </source>
</evidence>
<evidence type="ECO:0000256" key="5">
    <source>
        <dbReference type="ARBA" id="ARBA00022984"/>
    </source>
</evidence>
<evidence type="ECO:0000313" key="11">
    <source>
        <dbReference type="Proteomes" id="UP000287969"/>
    </source>
</evidence>
<evidence type="ECO:0000313" key="10">
    <source>
        <dbReference type="EMBL" id="QAT60625.1"/>
    </source>
</evidence>
<organism evidence="10 11">
    <name type="scientific">Acidilutibacter cellobiosedens</name>
    <dbReference type="NCBI Taxonomy" id="2507161"/>
    <lineage>
        <taxon>Bacteria</taxon>
        <taxon>Bacillati</taxon>
        <taxon>Bacillota</taxon>
        <taxon>Tissierellia</taxon>
        <taxon>Tissierellales</taxon>
        <taxon>Acidilutibacteraceae</taxon>
        <taxon>Acidilutibacter</taxon>
    </lineage>
</organism>
<keyword evidence="2 8" id="KW-1003">Cell membrane</keyword>
<comment type="subcellular location">
    <subcellularLocation>
        <location evidence="1 8">Cell membrane</location>
        <topology evidence="1 8">Multi-pass membrane protein</topology>
    </subcellularLocation>
</comment>
<feature type="transmembrane region" description="Helical" evidence="8">
    <location>
        <begin position="20"/>
        <end position="40"/>
    </location>
</feature>
<gene>
    <name evidence="8 10" type="primary">murJ</name>
    <name evidence="10" type="ORF">EQM13_03060</name>
</gene>
<feature type="transmembrane region" description="Helical" evidence="8">
    <location>
        <begin position="171"/>
        <end position="194"/>
    </location>
</feature>
<evidence type="ECO:0000256" key="4">
    <source>
        <dbReference type="ARBA" id="ARBA00022960"/>
    </source>
</evidence>
<evidence type="ECO:0000256" key="8">
    <source>
        <dbReference type="HAMAP-Rule" id="MF_02078"/>
    </source>
</evidence>
<evidence type="ECO:0000256" key="6">
    <source>
        <dbReference type="ARBA" id="ARBA00022989"/>
    </source>
</evidence>
<dbReference type="PIRSF" id="PIRSF002869">
    <property type="entry name" value="MviN"/>
    <property type="match status" value="1"/>
</dbReference>
<keyword evidence="8 9" id="KW-0961">Cell wall biogenesis/degradation</keyword>
<comment type="similarity">
    <text evidence="8 9">Belongs to the MurJ/MviN family.</text>
</comment>
<feature type="transmembrane region" description="Helical" evidence="8">
    <location>
        <begin position="146"/>
        <end position="164"/>
    </location>
</feature>
<dbReference type="GO" id="GO:0008360">
    <property type="term" value="P:regulation of cell shape"/>
    <property type="evidence" value="ECO:0007669"/>
    <property type="project" value="UniProtKB-UniRule"/>
</dbReference>
<keyword evidence="8 9" id="KW-0813">Transport</keyword>
<dbReference type="GO" id="GO:0015648">
    <property type="term" value="F:lipid-linked peptidoglycan transporter activity"/>
    <property type="evidence" value="ECO:0007669"/>
    <property type="project" value="UniProtKB-UniRule"/>
</dbReference>
<dbReference type="PANTHER" id="PTHR47019:SF1">
    <property type="entry name" value="LIPID II FLIPPASE MURJ"/>
    <property type="match status" value="1"/>
</dbReference>
<dbReference type="AlphaFoldDB" id="A0A410Q9F1"/>
<dbReference type="EMBL" id="CP035282">
    <property type="protein sequence ID" value="QAT60625.1"/>
    <property type="molecule type" value="Genomic_DNA"/>
</dbReference>
<dbReference type="GO" id="GO:0034204">
    <property type="term" value="P:lipid translocation"/>
    <property type="evidence" value="ECO:0007669"/>
    <property type="project" value="TreeGrafter"/>
</dbReference>
<dbReference type="GO" id="GO:0005886">
    <property type="term" value="C:plasma membrane"/>
    <property type="evidence" value="ECO:0007669"/>
    <property type="project" value="UniProtKB-SubCell"/>
</dbReference>
<dbReference type="UniPathway" id="UPA00219"/>